<dbReference type="InterPro" id="IPR055343">
    <property type="entry name" value="CREG_beta-barrel"/>
</dbReference>
<gene>
    <name evidence="3" type="ORF">SPARVUS_LOCUS2749509</name>
</gene>
<feature type="region of interest" description="Disordered" evidence="1">
    <location>
        <begin position="80"/>
        <end position="122"/>
    </location>
</feature>
<feature type="compositionally biased region" description="Polar residues" evidence="1">
    <location>
        <begin position="93"/>
        <end position="102"/>
    </location>
</feature>
<accession>A0ABN9BEC3</accession>
<proteinExistence type="predicted"/>
<feature type="compositionally biased region" description="Polar residues" evidence="1">
    <location>
        <begin position="111"/>
        <end position="122"/>
    </location>
</feature>
<comment type="caution">
    <text evidence="3">The sequence shown here is derived from an EMBL/GenBank/DDBJ whole genome shotgun (WGS) entry which is preliminary data.</text>
</comment>
<evidence type="ECO:0000259" key="2">
    <source>
        <dbReference type="Pfam" id="PF13883"/>
    </source>
</evidence>
<sequence length="209" mass="22861">MSAYSLDYRTTGRASCLFCLLGCGLLSYVGAYVIVNSVSWSVTNEVEEELDSSSTEDALPSLLEDTISIWKQSYPSSAYKEDREMKARPGPDNTEQISSPSRMFSYKRESSAGTESPPSPASLFQTKLATNARTLVHKSKWGVLATISSQEMIQGLPFGQVLLTSDGPMHNSTGVPFFYVTPKASFFSDLMKNPVASFTFADPDGEVCR</sequence>
<feature type="compositionally biased region" description="Basic and acidic residues" evidence="1">
    <location>
        <begin position="80"/>
        <end position="89"/>
    </location>
</feature>
<evidence type="ECO:0000256" key="1">
    <source>
        <dbReference type="SAM" id="MobiDB-lite"/>
    </source>
</evidence>
<dbReference type="Proteomes" id="UP001162483">
    <property type="component" value="Unassembled WGS sequence"/>
</dbReference>
<dbReference type="PANTHER" id="PTHR13343:SF15">
    <property type="entry name" value="PROTEIN CREG2"/>
    <property type="match status" value="1"/>
</dbReference>
<evidence type="ECO:0000313" key="4">
    <source>
        <dbReference type="Proteomes" id="UP001162483"/>
    </source>
</evidence>
<dbReference type="Pfam" id="PF13883">
    <property type="entry name" value="CREG_beta-barrel"/>
    <property type="match status" value="1"/>
</dbReference>
<dbReference type="PANTHER" id="PTHR13343">
    <property type="entry name" value="CREG1 PROTEIN"/>
    <property type="match status" value="1"/>
</dbReference>
<protein>
    <recommendedName>
        <fullName evidence="2">CREG-like beta-barrel domain-containing protein</fullName>
    </recommendedName>
</protein>
<name>A0ABN9BEC3_9NEOB</name>
<keyword evidence="4" id="KW-1185">Reference proteome</keyword>
<organism evidence="3 4">
    <name type="scientific">Staurois parvus</name>
    <dbReference type="NCBI Taxonomy" id="386267"/>
    <lineage>
        <taxon>Eukaryota</taxon>
        <taxon>Metazoa</taxon>
        <taxon>Chordata</taxon>
        <taxon>Craniata</taxon>
        <taxon>Vertebrata</taxon>
        <taxon>Euteleostomi</taxon>
        <taxon>Amphibia</taxon>
        <taxon>Batrachia</taxon>
        <taxon>Anura</taxon>
        <taxon>Neobatrachia</taxon>
        <taxon>Ranoidea</taxon>
        <taxon>Ranidae</taxon>
        <taxon>Staurois</taxon>
    </lineage>
</organism>
<dbReference type="Gene3D" id="2.30.110.10">
    <property type="entry name" value="Electron Transport, Fmn-binding Protein, Chain A"/>
    <property type="match status" value="1"/>
</dbReference>
<dbReference type="EMBL" id="CATNWA010003647">
    <property type="protein sequence ID" value="CAI9545929.1"/>
    <property type="molecule type" value="Genomic_DNA"/>
</dbReference>
<dbReference type="InterPro" id="IPR012349">
    <property type="entry name" value="Split_barrel_FMN-bd"/>
</dbReference>
<reference evidence="3" key="1">
    <citation type="submission" date="2023-05" db="EMBL/GenBank/DDBJ databases">
        <authorList>
            <person name="Stuckert A."/>
        </authorList>
    </citation>
    <scope>NUCLEOTIDE SEQUENCE</scope>
</reference>
<evidence type="ECO:0000313" key="3">
    <source>
        <dbReference type="EMBL" id="CAI9545929.1"/>
    </source>
</evidence>
<dbReference type="SUPFAM" id="SSF50475">
    <property type="entry name" value="FMN-binding split barrel"/>
    <property type="match status" value="1"/>
</dbReference>
<feature type="domain" description="CREG-like beta-barrel" evidence="2">
    <location>
        <begin position="127"/>
        <end position="208"/>
    </location>
</feature>